<feature type="region of interest" description="Disordered" evidence="1">
    <location>
        <begin position="161"/>
        <end position="181"/>
    </location>
</feature>
<evidence type="ECO:0000313" key="2">
    <source>
        <dbReference type="EMBL" id="KAK6632128.1"/>
    </source>
</evidence>
<gene>
    <name evidence="2" type="ORF">RUM44_007158</name>
</gene>
<name>A0ABR1B1S5_POLSC</name>
<dbReference type="EMBL" id="JAWJWF010000005">
    <property type="protein sequence ID" value="KAK6632128.1"/>
    <property type="molecule type" value="Genomic_DNA"/>
</dbReference>
<proteinExistence type="predicted"/>
<organism evidence="2 3">
    <name type="scientific">Polyplax serrata</name>
    <name type="common">Common mouse louse</name>
    <dbReference type="NCBI Taxonomy" id="468196"/>
    <lineage>
        <taxon>Eukaryota</taxon>
        <taxon>Metazoa</taxon>
        <taxon>Ecdysozoa</taxon>
        <taxon>Arthropoda</taxon>
        <taxon>Hexapoda</taxon>
        <taxon>Insecta</taxon>
        <taxon>Pterygota</taxon>
        <taxon>Neoptera</taxon>
        <taxon>Paraneoptera</taxon>
        <taxon>Psocodea</taxon>
        <taxon>Troctomorpha</taxon>
        <taxon>Phthiraptera</taxon>
        <taxon>Anoplura</taxon>
        <taxon>Polyplacidae</taxon>
        <taxon>Polyplax</taxon>
    </lineage>
</organism>
<reference evidence="2 3" key="1">
    <citation type="submission" date="2023-09" db="EMBL/GenBank/DDBJ databases">
        <title>Genomes of two closely related lineages of the louse Polyplax serrata with different host specificities.</title>
        <authorList>
            <person name="Martinu J."/>
            <person name="Tarabai H."/>
            <person name="Stefka J."/>
            <person name="Hypsa V."/>
        </authorList>
    </citation>
    <scope>NUCLEOTIDE SEQUENCE [LARGE SCALE GENOMIC DNA]</scope>
    <source>
        <strain evidence="2">98ZLc_SE</strain>
    </source>
</reference>
<keyword evidence="3" id="KW-1185">Reference proteome</keyword>
<sequence>MRATPCCLRSEKGITSPTAKWDKCKDSPGVLGVRWICLKLWGLFDQRRATNIWLRADYTPEPVGNDSLIADVIYSNVEKHYPGKGGSTQLGGEDGEEIQQQRLQHARELNVNNKRKTAFKDLPPLNFLSAGKIQNGCLWLEPPEVEFKKNQTFRGRSAIKSQVRMATGDEQVERNGEGINS</sequence>
<accession>A0ABR1B1S5</accession>
<dbReference type="Proteomes" id="UP001359485">
    <property type="component" value="Unassembled WGS sequence"/>
</dbReference>
<feature type="compositionally biased region" description="Basic and acidic residues" evidence="1">
    <location>
        <begin position="171"/>
        <end position="181"/>
    </location>
</feature>
<protein>
    <submittedName>
        <fullName evidence="2">Uncharacterized protein</fullName>
    </submittedName>
</protein>
<evidence type="ECO:0000256" key="1">
    <source>
        <dbReference type="SAM" id="MobiDB-lite"/>
    </source>
</evidence>
<evidence type="ECO:0000313" key="3">
    <source>
        <dbReference type="Proteomes" id="UP001359485"/>
    </source>
</evidence>
<comment type="caution">
    <text evidence="2">The sequence shown here is derived from an EMBL/GenBank/DDBJ whole genome shotgun (WGS) entry which is preliminary data.</text>
</comment>